<evidence type="ECO:0000313" key="3">
    <source>
        <dbReference type="Proteomes" id="UP000482209"/>
    </source>
</evidence>
<comment type="caution">
    <text evidence="2">The sequence shown here is derived from an EMBL/GenBank/DDBJ whole genome shotgun (WGS) entry which is preliminary data.</text>
</comment>
<dbReference type="AlphaFoldDB" id="A0A6L5Y2Y5"/>
<gene>
    <name evidence="2" type="ORF">FYJ58_12605</name>
</gene>
<sequence>MEHSFFSKNQLYFVYKVVLAFVGILLVGTGISLNAMAGLGNDPITIFYDGIKHLMGLSATQLGVATNLVNIILLVIVFFIDKHYVNIGTFIYILPLGTIIDSVAKVLHHFHLSESLFSRSLLAASGCMILAMGLGLFIAIDIGVDPITGAVLILRDKTKKDYKVVKISFDFTCVLIGALLGGKFGVVTVLTAMTTGILISYFSGVAKKLLVKEEEDVNPVME</sequence>
<dbReference type="EMBL" id="VUMT01000026">
    <property type="protein sequence ID" value="MSS64708.1"/>
    <property type="molecule type" value="Genomic_DNA"/>
</dbReference>
<evidence type="ECO:0008006" key="4">
    <source>
        <dbReference type="Google" id="ProtNLM"/>
    </source>
</evidence>
<proteinExistence type="predicted"/>
<organism evidence="2 3">
    <name type="scientific">Velocimicrobium porci</name>
    <dbReference type="NCBI Taxonomy" id="2606634"/>
    <lineage>
        <taxon>Bacteria</taxon>
        <taxon>Bacillati</taxon>
        <taxon>Bacillota</taxon>
        <taxon>Clostridia</taxon>
        <taxon>Lachnospirales</taxon>
        <taxon>Lachnospiraceae</taxon>
        <taxon>Velocimicrobium</taxon>
    </lineage>
</organism>
<keyword evidence="1" id="KW-0472">Membrane</keyword>
<dbReference type="PANTHER" id="PTHR40078:SF1">
    <property type="entry name" value="INTEGRAL MEMBRANE PROTEIN"/>
    <property type="match status" value="1"/>
</dbReference>
<feature type="transmembrane region" description="Helical" evidence="1">
    <location>
        <begin position="87"/>
        <end position="108"/>
    </location>
</feature>
<accession>A0A6L5Y2Y5</accession>
<name>A0A6L5Y2Y5_9FIRM</name>
<dbReference type="PANTHER" id="PTHR40078">
    <property type="entry name" value="INTEGRAL MEMBRANE PROTEIN-RELATED"/>
    <property type="match status" value="1"/>
</dbReference>
<dbReference type="RefSeq" id="WP_154520099.1">
    <property type="nucleotide sequence ID" value="NZ_VUMT01000026.1"/>
</dbReference>
<dbReference type="Proteomes" id="UP000482209">
    <property type="component" value="Unassembled WGS sequence"/>
</dbReference>
<keyword evidence="3" id="KW-1185">Reference proteome</keyword>
<protein>
    <recommendedName>
        <fullName evidence="4">YitT family protein</fullName>
    </recommendedName>
</protein>
<feature type="transmembrane region" description="Helical" evidence="1">
    <location>
        <begin position="120"/>
        <end position="144"/>
    </location>
</feature>
<dbReference type="InterPro" id="IPR038750">
    <property type="entry name" value="YczE/YyaS-like"/>
</dbReference>
<feature type="transmembrane region" description="Helical" evidence="1">
    <location>
        <begin position="59"/>
        <end position="80"/>
    </location>
</feature>
<dbReference type="Pfam" id="PF19700">
    <property type="entry name" value="DUF6198"/>
    <property type="match status" value="1"/>
</dbReference>
<reference evidence="2 3" key="1">
    <citation type="submission" date="2019-08" db="EMBL/GenBank/DDBJ databases">
        <title>In-depth cultivation of the pig gut microbiome towards novel bacterial diversity and tailored functional studies.</title>
        <authorList>
            <person name="Wylensek D."/>
            <person name="Hitch T.C.A."/>
            <person name="Clavel T."/>
        </authorList>
    </citation>
    <scope>NUCLEOTIDE SEQUENCE [LARGE SCALE GENOMIC DNA]</scope>
    <source>
        <strain evidence="2 3">WCA-693-APC-MOT-I</strain>
    </source>
</reference>
<feature type="transmembrane region" description="Helical" evidence="1">
    <location>
        <begin position="12"/>
        <end position="39"/>
    </location>
</feature>
<keyword evidence="1" id="KW-1133">Transmembrane helix</keyword>
<evidence type="ECO:0000313" key="2">
    <source>
        <dbReference type="EMBL" id="MSS64708.1"/>
    </source>
</evidence>
<evidence type="ECO:0000256" key="1">
    <source>
        <dbReference type="SAM" id="Phobius"/>
    </source>
</evidence>
<feature type="transmembrane region" description="Helical" evidence="1">
    <location>
        <begin position="186"/>
        <end position="206"/>
    </location>
</feature>
<keyword evidence="1" id="KW-0812">Transmembrane</keyword>